<protein>
    <submittedName>
        <fullName evidence="1">Uncharacterized protein</fullName>
    </submittedName>
</protein>
<dbReference type="Proteomes" id="UP001476798">
    <property type="component" value="Unassembled WGS sequence"/>
</dbReference>
<accession>A0ABV0Q2W8</accession>
<feature type="non-terminal residue" evidence="1">
    <location>
        <position position="69"/>
    </location>
</feature>
<gene>
    <name evidence="1" type="ORF">GOODEAATRI_029267</name>
</gene>
<evidence type="ECO:0000313" key="1">
    <source>
        <dbReference type="EMBL" id="MEQ2189817.1"/>
    </source>
</evidence>
<keyword evidence="2" id="KW-1185">Reference proteome</keyword>
<dbReference type="EMBL" id="JAHRIO010094235">
    <property type="protein sequence ID" value="MEQ2189817.1"/>
    <property type="molecule type" value="Genomic_DNA"/>
</dbReference>
<comment type="caution">
    <text evidence="1">The sequence shown here is derived from an EMBL/GenBank/DDBJ whole genome shotgun (WGS) entry which is preliminary data.</text>
</comment>
<sequence length="69" mass="7267">NLFQCMCGNNMSVPLLAEAVTVSGTEKETAAVGGAAVEEVPSFRYLGVHISNDLTWSANTSCLAREAHP</sequence>
<organism evidence="1 2">
    <name type="scientific">Goodea atripinnis</name>
    <dbReference type="NCBI Taxonomy" id="208336"/>
    <lineage>
        <taxon>Eukaryota</taxon>
        <taxon>Metazoa</taxon>
        <taxon>Chordata</taxon>
        <taxon>Craniata</taxon>
        <taxon>Vertebrata</taxon>
        <taxon>Euteleostomi</taxon>
        <taxon>Actinopterygii</taxon>
        <taxon>Neopterygii</taxon>
        <taxon>Teleostei</taxon>
        <taxon>Neoteleostei</taxon>
        <taxon>Acanthomorphata</taxon>
        <taxon>Ovalentaria</taxon>
        <taxon>Atherinomorphae</taxon>
        <taxon>Cyprinodontiformes</taxon>
        <taxon>Goodeidae</taxon>
        <taxon>Goodea</taxon>
    </lineage>
</organism>
<evidence type="ECO:0000313" key="2">
    <source>
        <dbReference type="Proteomes" id="UP001476798"/>
    </source>
</evidence>
<reference evidence="1 2" key="1">
    <citation type="submission" date="2021-06" db="EMBL/GenBank/DDBJ databases">
        <authorList>
            <person name="Palmer J.M."/>
        </authorList>
    </citation>
    <scope>NUCLEOTIDE SEQUENCE [LARGE SCALE GENOMIC DNA]</scope>
    <source>
        <strain evidence="1 2">GA_2019</strain>
        <tissue evidence="1">Muscle</tissue>
    </source>
</reference>
<proteinExistence type="predicted"/>
<feature type="non-terminal residue" evidence="1">
    <location>
        <position position="1"/>
    </location>
</feature>
<name>A0ABV0Q2W8_9TELE</name>